<dbReference type="RefSeq" id="WP_058726257.1">
    <property type="nucleotide sequence ID" value="NZ_LDQC01000062.1"/>
</dbReference>
<reference evidence="2 3" key="1">
    <citation type="journal article" date="2016" name="Front. Microbiol.">
        <title>Genomic Resource of Rice Seed Associated Bacteria.</title>
        <authorList>
            <person name="Midha S."/>
            <person name="Bansal K."/>
            <person name="Sharma S."/>
            <person name="Kumar N."/>
            <person name="Patil P.P."/>
            <person name="Chaudhry V."/>
            <person name="Patil P.B."/>
        </authorList>
    </citation>
    <scope>NUCLEOTIDE SEQUENCE [LARGE SCALE GENOMIC DNA]</scope>
    <source>
        <strain evidence="2 3">NS184</strain>
    </source>
</reference>
<comment type="caution">
    <text evidence="2">The sequence shown here is derived from an EMBL/GenBank/DDBJ whole genome shotgun (WGS) entry which is preliminary data.</text>
</comment>
<dbReference type="EMBL" id="LDQC01000062">
    <property type="protein sequence ID" value="KTR04585.1"/>
    <property type="molecule type" value="Genomic_DNA"/>
</dbReference>
<dbReference type="AlphaFoldDB" id="A0A175RLB1"/>
<feature type="transmembrane region" description="Helical" evidence="1">
    <location>
        <begin position="42"/>
        <end position="65"/>
    </location>
</feature>
<feature type="transmembrane region" description="Helical" evidence="1">
    <location>
        <begin position="17"/>
        <end position="36"/>
    </location>
</feature>
<evidence type="ECO:0000313" key="2">
    <source>
        <dbReference type="EMBL" id="KTR04585.1"/>
    </source>
</evidence>
<feature type="transmembrane region" description="Helical" evidence="1">
    <location>
        <begin position="152"/>
        <end position="172"/>
    </location>
</feature>
<name>A0A175RLB1_9MICO</name>
<proteinExistence type="predicted"/>
<evidence type="ECO:0000313" key="3">
    <source>
        <dbReference type="Proteomes" id="UP000078252"/>
    </source>
</evidence>
<keyword evidence="1" id="KW-1133">Transmembrane helix</keyword>
<feature type="transmembrane region" description="Helical" evidence="1">
    <location>
        <begin position="112"/>
        <end position="132"/>
    </location>
</feature>
<dbReference type="OrthoDB" id="5022935at2"/>
<sequence length="188" mass="20135">MGDYEDIARRAWRRTTWIAIGGFVVGAIVGVFLAGGESALRTLLIVVGLGLSIGGLSGAVSLFTIASRLAPSMQWPVRELDRADRRTVRRAVYSGQPIETNGSDVAHRAADWARGAVVTLPVNLGQFLLLYLGIGGAQLPNIINDDPWASSFARIFFGALVLVAIGLSVSFVRNIRGARRYLAVVGSR</sequence>
<accession>A0A175RLB1</accession>
<dbReference type="PATRIC" id="fig|33881.3.peg.2705"/>
<gene>
    <name evidence="2" type="ORF">NS184_11540</name>
</gene>
<dbReference type="Proteomes" id="UP000078252">
    <property type="component" value="Unassembled WGS sequence"/>
</dbReference>
<protein>
    <submittedName>
        <fullName evidence="2">Uncharacterized protein</fullName>
    </submittedName>
</protein>
<keyword evidence="1" id="KW-0812">Transmembrane</keyword>
<keyword evidence="1" id="KW-0472">Membrane</keyword>
<dbReference type="STRING" id="33881.NS184_11540"/>
<evidence type="ECO:0000256" key="1">
    <source>
        <dbReference type="SAM" id="Phobius"/>
    </source>
</evidence>
<organism evidence="2 3">
    <name type="scientific">Curtobacterium luteum</name>
    <dbReference type="NCBI Taxonomy" id="33881"/>
    <lineage>
        <taxon>Bacteria</taxon>
        <taxon>Bacillati</taxon>
        <taxon>Actinomycetota</taxon>
        <taxon>Actinomycetes</taxon>
        <taxon>Micrococcales</taxon>
        <taxon>Microbacteriaceae</taxon>
        <taxon>Curtobacterium</taxon>
    </lineage>
</organism>